<dbReference type="OrthoDB" id="8069600at2759"/>
<dbReference type="PANTHER" id="PTHR33395">
    <property type="entry name" value="TRANSCRIPTASE, PUTATIVE-RELATED-RELATED"/>
    <property type="match status" value="1"/>
</dbReference>
<proteinExistence type="predicted"/>
<keyword evidence="3" id="KW-1185">Reference proteome</keyword>
<dbReference type="Pfam" id="PF03372">
    <property type="entry name" value="Exo_endo_phos"/>
    <property type="match status" value="1"/>
</dbReference>
<dbReference type="AlphaFoldDB" id="A0A8J9U9N0"/>
<dbReference type="SUPFAM" id="SSF57903">
    <property type="entry name" value="FYVE/PHD zinc finger"/>
    <property type="match status" value="1"/>
</dbReference>
<dbReference type="SUPFAM" id="SSF56219">
    <property type="entry name" value="DNase I-like"/>
    <property type="match status" value="1"/>
</dbReference>
<organism evidence="2 3">
    <name type="scientific">Brenthis ino</name>
    <name type="common">lesser marbled fritillary</name>
    <dbReference type="NCBI Taxonomy" id="405034"/>
    <lineage>
        <taxon>Eukaryota</taxon>
        <taxon>Metazoa</taxon>
        <taxon>Ecdysozoa</taxon>
        <taxon>Arthropoda</taxon>
        <taxon>Hexapoda</taxon>
        <taxon>Insecta</taxon>
        <taxon>Pterygota</taxon>
        <taxon>Neoptera</taxon>
        <taxon>Endopterygota</taxon>
        <taxon>Lepidoptera</taxon>
        <taxon>Glossata</taxon>
        <taxon>Ditrysia</taxon>
        <taxon>Papilionoidea</taxon>
        <taxon>Nymphalidae</taxon>
        <taxon>Heliconiinae</taxon>
        <taxon>Argynnini</taxon>
        <taxon>Brenthis</taxon>
    </lineage>
</organism>
<dbReference type="InterPro" id="IPR013083">
    <property type="entry name" value="Znf_RING/FYVE/PHD"/>
</dbReference>
<dbReference type="InterPro" id="IPR011011">
    <property type="entry name" value="Znf_FYVE_PHD"/>
</dbReference>
<protein>
    <recommendedName>
        <fullName evidence="1">Endonuclease/exonuclease/phosphatase domain-containing protein</fullName>
    </recommendedName>
</protein>
<dbReference type="EMBL" id="OV170231">
    <property type="protein sequence ID" value="CAH0716391.1"/>
    <property type="molecule type" value="Genomic_DNA"/>
</dbReference>
<reference evidence="2" key="1">
    <citation type="submission" date="2021-12" db="EMBL/GenBank/DDBJ databases">
        <authorList>
            <person name="Martin H S."/>
        </authorList>
    </citation>
    <scope>NUCLEOTIDE SEQUENCE</scope>
</reference>
<evidence type="ECO:0000259" key="1">
    <source>
        <dbReference type="Pfam" id="PF03372"/>
    </source>
</evidence>
<sequence length="357" mass="40264">MSSISSTVCAGCKNTLPRKEYLTCAICKAKYDNECGNVPLRQFQQMDSQHKSNWKCPECLNKQPKMGNIHTPVRSAVVSGENKTCTDTSEVSYVTTRKKPSKSPPHITSKCKDNDFDLTESKLRDIIQQELASTIQKLVSSQLNTINNQISGFYTMLDIYYQNVRGLRTKTNDVFKNILNSDYKIIALTETWLNSTISSNEIFDSRYVVYRKDRACSENSKKDGGGVLIAVSRDISSYRMTHWESDDENIWIVVDVTGNRSIKKIGLCVVYMSPPVKIEKLVKYLETVDIVTNQVDDVVIVGDFNMSFINWNSSDSCNLQRLHSSFIDFTGKYVGASMRVGSIGGWRMEAASSYSPQ</sequence>
<dbReference type="InterPro" id="IPR036691">
    <property type="entry name" value="Endo/exonu/phosph_ase_sf"/>
</dbReference>
<accession>A0A8J9U9N0</accession>
<dbReference type="PANTHER" id="PTHR33395:SF22">
    <property type="entry name" value="REVERSE TRANSCRIPTASE DOMAIN-CONTAINING PROTEIN"/>
    <property type="match status" value="1"/>
</dbReference>
<feature type="non-terminal residue" evidence="2">
    <location>
        <position position="357"/>
    </location>
</feature>
<dbReference type="GO" id="GO:0003824">
    <property type="term" value="F:catalytic activity"/>
    <property type="evidence" value="ECO:0007669"/>
    <property type="project" value="InterPro"/>
</dbReference>
<feature type="domain" description="Endonuclease/exonuclease/phosphatase" evidence="1">
    <location>
        <begin position="163"/>
        <end position="335"/>
    </location>
</feature>
<evidence type="ECO:0000313" key="3">
    <source>
        <dbReference type="Proteomes" id="UP000838878"/>
    </source>
</evidence>
<gene>
    <name evidence="2" type="ORF">BINO364_LOCUS3171</name>
</gene>
<evidence type="ECO:0000313" key="2">
    <source>
        <dbReference type="EMBL" id="CAH0716391.1"/>
    </source>
</evidence>
<dbReference type="Gene3D" id="3.60.10.10">
    <property type="entry name" value="Endonuclease/exonuclease/phosphatase"/>
    <property type="match status" value="1"/>
</dbReference>
<dbReference type="InterPro" id="IPR005135">
    <property type="entry name" value="Endo/exonuclease/phosphatase"/>
</dbReference>
<dbReference type="Proteomes" id="UP000838878">
    <property type="component" value="Chromosome 11"/>
</dbReference>
<dbReference type="Gene3D" id="3.30.40.10">
    <property type="entry name" value="Zinc/RING finger domain, C3HC4 (zinc finger)"/>
    <property type="match status" value="1"/>
</dbReference>
<name>A0A8J9U9N0_9NEOP</name>